<dbReference type="GeneID" id="85329396"/>
<proteinExistence type="predicted"/>
<feature type="compositionally biased region" description="Polar residues" evidence="1">
    <location>
        <begin position="36"/>
        <end position="48"/>
    </location>
</feature>
<sequence>MASLALSVTDFDARSITNTVLSSVLDSPGSDHSHNTHQTSATTNSQRSLLRGRQAPATPQPAGTAGSSSSRLGRHRPQRRSLRKTRGWPRLAELMAMNPGLESFARFRELNIKNLLYYQVELARLSKDLEEAEEADYVRQQPQAEGSPDERYAKFAENLTDLLDSADPADADDEDAKQVNLVVKMRRLLKEYNECLVLYSQVSALPEPETLNVNTLREWLRRADCGAFSTRGAGSDAWGGDVAAADYRKPGADGTLWQNRADDGFTRWIGYQWIPFWHTLRNPQPRAEGDGDPEKATNNNTSATSRQSSADNDDVPAIYAGSTMQMVASFTATIVACVLPTLAIAILAQQEHMLQRLLYIGGFTVAFAVMLMALTDCSTSRVHVFTATAAFSAVLVVFVQNQP</sequence>
<evidence type="ECO:0000313" key="4">
    <source>
        <dbReference type="EMBL" id="KAK0703019.1"/>
    </source>
</evidence>
<dbReference type="InterPro" id="IPR046529">
    <property type="entry name" value="DUF6594"/>
</dbReference>
<dbReference type="Pfam" id="PF20237">
    <property type="entry name" value="DUF6594"/>
    <property type="match status" value="1"/>
</dbReference>
<evidence type="ECO:0000256" key="1">
    <source>
        <dbReference type="SAM" id="MobiDB-lite"/>
    </source>
</evidence>
<feature type="compositionally biased region" description="Low complexity" evidence="1">
    <location>
        <begin position="51"/>
        <end position="66"/>
    </location>
</feature>
<dbReference type="AlphaFoldDB" id="A0AA39ZSU7"/>
<keyword evidence="2" id="KW-0812">Transmembrane</keyword>
<evidence type="ECO:0000259" key="3">
    <source>
        <dbReference type="Pfam" id="PF20237"/>
    </source>
</evidence>
<accession>A0AA39ZSU7</accession>
<dbReference type="Proteomes" id="UP001172101">
    <property type="component" value="Unassembled WGS sequence"/>
</dbReference>
<evidence type="ECO:0000256" key="2">
    <source>
        <dbReference type="SAM" id="Phobius"/>
    </source>
</evidence>
<comment type="caution">
    <text evidence="4">The sequence shown here is derived from an EMBL/GenBank/DDBJ whole genome shotgun (WGS) entry which is preliminary data.</text>
</comment>
<feature type="transmembrane region" description="Helical" evidence="2">
    <location>
        <begin position="381"/>
        <end position="399"/>
    </location>
</feature>
<keyword evidence="2" id="KW-1133">Transmembrane helix</keyword>
<dbReference type="RefSeq" id="XP_060289878.1">
    <property type="nucleotide sequence ID" value="XM_060446126.1"/>
</dbReference>
<feature type="region of interest" description="Disordered" evidence="1">
    <location>
        <begin position="25"/>
        <end position="86"/>
    </location>
</feature>
<dbReference type="EMBL" id="JAUIRO010000008">
    <property type="protein sequence ID" value="KAK0703019.1"/>
    <property type="molecule type" value="Genomic_DNA"/>
</dbReference>
<evidence type="ECO:0000313" key="5">
    <source>
        <dbReference type="Proteomes" id="UP001172101"/>
    </source>
</evidence>
<dbReference type="PANTHER" id="PTHR34502:SF5">
    <property type="entry name" value="DUF6594 DOMAIN-CONTAINING PROTEIN"/>
    <property type="match status" value="1"/>
</dbReference>
<gene>
    <name evidence="4" type="ORF">B0T26DRAFT_756609</name>
</gene>
<feature type="compositionally biased region" description="Basic residues" evidence="1">
    <location>
        <begin position="72"/>
        <end position="86"/>
    </location>
</feature>
<feature type="domain" description="DUF6594" evidence="3">
    <location>
        <begin position="88"/>
        <end position="396"/>
    </location>
</feature>
<reference evidence="4" key="1">
    <citation type="submission" date="2023-06" db="EMBL/GenBank/DDBJ databases">
        <title>Genome-scale phylogeny and comparative genomics of the fungal order Sordariales.</title>
        <authorList>
            <consortium name="Lawrence Berkeley National Laboratory"/>
            <person name="Hensen N."/>
            <person name="Bonometti L."/>
            <person name="Westerberg I."/>
            <person name="Brannstrom I.O."/>
            <person name="Guillou S."/>
            <person name="Cros-Aarteil S."/>
            <person name="Calhoun S."/>
            <person name="Haridas S."/>
            <person name="Kuo A."/>
            <person name="Mondo S."/>
            <person name="Pangilinan J."/>
            <person name="Riley R."/>
            <person name="LaButti K."/>
            <person name="Andreopoulos B."/>
            <person name="Lipzen A."/>
            <person name="Chen C."/>
            <person name="Yanf M."/>
            <person name="Daum C."/>
            <person name="Ng V."/>
            <person name="Clum A."/>
            <person name="Steindorff A."/>
            <person name="Ohm R."/>
            <person name="Martin F."/>
            <person name="Silar P."/>
            <person name="Natvig D."/>
            <person name="Lalanne C."/>
            <person name="Gautier V."/>
            <person name="Ament-velasquez S.L."/>
            <person name="Kruys A."/>
            <person name="Hutchinson M.I."/>
            <person name="Powell A.J."/>
            <person name="Barry K."/>
            <person name="Miller A.N."/>
            <person name="Grigoriev I.V."/>
            <person name="Debuchy R."/>
            <person name="Gladieux P."/>
            <person name="Thoren M.H."/>
            <person name="Johannesson H."/>
        </authorList>
    </citation>
    <scope>NUCLEOTIDE SEQUENCE</scope>
    <source>
        <strain evidence="4">SMH2392-1A</strain>
    </source>
</reference>
<feature type="compositionally biased region" description="Polar residues" evidence="1">
    <location>
        <begin position="296"/>
        <end position="310"/>
    </location>
</feature>
<feature type="transmembrane region" description="Helical" evidence="2">
    <location>
        <begin position="326"/>
        <end position="348"/>
    </location>
</feature>
<keyword evidence="5" id="KW-1185">Reference proteome</keyword>
<feature type="region of interest" description="Disordered" evidence="1">
    <location>
        <begin position="283"/>
        <end position="313"/>
    </location>
</feature>
<organism evidence="4 5">
    <name type="scientific">Lasiosphaeria miniovina</name>
    <dbReference type="NCBI Taxonomy" id="1954250"/>
    <lineage>
        <taxon>Eukaryota</taxon>
        <taxon>Fungi</taxon>
        <taxon>Dikarya</taxon>
        <taxon>Ascomycota</taxon>
        <taxon>Pezizomycotina</taxon>
        <taxon>Sordariomycetes</taxon>
        <taxon>Sordariomycetidae</taxon>
        <taxon>Sordariales</taxon>
        <taxon>Lasiosphaeriaceae</taxon>
        <taxon>Lasiosphaeria</taxon>
    </lineage>
</organism>
<dbReference type="PANTHER" id="PTHR34502">
    <property type="entry name" value="DUF6594 DOMAIN-CONTAINING PROTEIN-RELATED"/>
    <property type="match status" value="1"/>
</dbReference>
<protein>
    <recommendedName>
        <fullName evidence="3">DUF6594 domain-containing protein</fullName>
    </recommendedName>
</protein>
<feature type="transmembrane region" description="Helical" evidence="2">
    <location>
        <begin position="357"/>
        <end position="375"/>
    </location>
</feature>
<keyword evidence="2" id="KW-0472">Membrane</keyword>
<name>A0AA39ZSU7_9PEZI</name>